<reference evidence="1 2" key="1">
    <citation type="submission" date="2021-06" db="EMBL/GenBank/DDBJ databases">
        <authorList>
            <person name="Palmer J.M."/>
        </authorList>
    </citation>
    <scope>NUCLEOTIDE SEQUENCE [LARGE SCALE GENOMIC DNA]</scope>
    <source>
        <strain evidence="1 2">MEX-2019</strain>
        <tissue evidence="1">Muscle</tissue>
    </source>
</reference>
<dbReference type="Proteomes" id="UP001311232">
    <property type="component" value="Unassembled WGS sequence"/>
</dbReference>
<gene>
    <name evidence="1" type="ORF">CRENBAI_002970</name>
</gene>
<keyword evidence="2" id="KW-1185">Reference proteome</keyword>
<dbReference type="EMBL" id="JAHHUM010002418">
    <property type="protein sequence ID" value="KAK5603652.1"/>
    <property type="molecule type" value="Genomic_DNA"/>
</dbReference>
<accession>A0AAV9R563</accession>
<protein>
    <submittedName>
        <fullName evidence="1">Uncharacterized protein</fullName>
    </submittedName>
</protein>
<evidence type="ECO:0000313" key="1">
    <source>
        <dbReference type="EMBL" id="KAK5603652.1"/>
    </source>
</evidence>
<dbReference type="AlphaFoldDB" id="A0AAV9R563"/>
<organism evidence="1 2">
    <name type="scientific">Crenichthys baileyi</name>
    <name type="common">White River springfish</name>
    <dbReference type="NCBI Taxonomy" id="28760"/>
    <lineage>
        <taxon>Eukaryota</taxon>
        <taxon>Metazoa</taxon>
        <taxon>Chordata</taxon>
        <taxon>Craniata</taxon>
        <taxon>Vertebrata</taxon>
        <taxon>Euteleostomi</taxon>
        <taxon>Actinopterygii</taxon>
        <taxon>Neopterygii</taxon>
        <taxon>Teleostei</taxon>
        <taxon>Neoteleostei</taxon>
        <taxon>Acanthomorphata</taxon>
        <taxon>Ovalentaria</taxon>
        <taxon>Atherinomorphae</taxon>
        <taxon>Cyprinodontiformes</taxon>
        <taxon>Goodeidae</taxon>
        <taxon>Crenichthys</taxon>
    </lineage>
</organism>
<proteinExistence type="predicted"/>
<name>A0AAV9R563_9TELE</name>
<sequence length="240" mass="26799">MRLLVVLLSGKENRFTRVVETASLLGTFLEHRVRLQGSERVSNNAGCFQTLLIDCALAYGQRSSPDLRTRIQVCSYLLRTQFKLTASWLFDHPAQVIGEPGPPSNELSRKYLHPVLHTILPYSTYNTGSEFLKNHLQVSNSNLSWRDLPPLNSSCVVLPDPASLIPLVVQFPLSVSIVTSWPNNNCLFALDTPSFPFSVQLVISRAWILNPSHSCENKTLKLSESPQCISACGSDQYQKL</sequence>
<comment type="caution">
    <text evidence="1">The sequence shown here is derived from an EMBL/GenBank/DDBJ whole genome shotgun (WGS) entry which is preliminary data.</text>
</comment>
<evidence type="ECO:0000313" key="2">
    <source>
        <dbReference type="Proteomes" id="UP001311232"/>
    </source>
</evidence>